<dbReference type="STRING" id="690850.Desaf_1544"/>
<evidence type="ECO:0000259" key="4">
    <source>
        <dbReference type="PROSITE" id="PS51352"/>
    </source>
</evidence>
<dbReference type="RefSeq" id="WP_014259665.1">
    <property type="nucleotide sequence ID" value="NC_016629.1"/>
</dbReference>
<keyword evidence="6" id="KW-1185">Reference proteome</keyword>
<keyword evidence="3" id="KW-0812">Transmembrane</keyword>
<keyword evidence="3" id="KW-0472">Membrane</keyword>
<dbReference type="PANTHER" id="PTHR43110:SF1">
    <property type="entry name" value="THIOL PEROXIDASE"/>
    <property type="match status" value="1"/>
</dbReference>
<keyword evidence="1" id="KW-0676">Redox-active center</keyword>
<dbReference type="SUPFAM" id="SSF52833">
    <property type="entry name" value="Thioredoxin-like"/>
    <property type="match status" value="1"/>
</dbReference>
<dbReference type="Pfam" id="PF00578">
    <property type="entry name" value="AhpC-TSA"/>
    <property type="match status" value="1"/>
</dbReference>
<feature type="region of interest" description="Disordered" evidence="2">
    <location>
        <begin position="79"/>
        <end position="102"/>
    </location>
</feature>
<keyword evidence="3" id="KW-1133">Transmembrane helix</keyword>
<dbReference type="HOGENOM" id="CLU_042529_14_2_7"/>
<dbReference type="InterPro" id="IPR050455">
    <property type="entry name" value="Tpx_Peroxidase_subfamily"/>
</dbReference>
<sequence>MIHNANAERLSGLSVLEQSAADPRGLQKAFNRSRIVVGRAWRDEPLPAPRRKVLIAVQALLLALALALVAAAPAPAQTTRIAPKSGHEGHDQGGLIWDPGKLPPRASKLKVQVGDMAPDFTLPSISGQDVSLSDFRGKKNVVLSFVPAAWTPVCSEQWPGYNLGREEIQTRDAVILGISVDNIPTLHAWAETMGKCWFPVLSDFHPQGEVASRYGVLRPEGFTERALFIVDKQGVIRYTEVVDINKVPRLETLINELDRINKAQ</sequence>
<proteinExistence type="predicted"/>
<name>F3Z0Q7_DESAF</name>
<dbReference type="eggNOG" id="COG1225">
    <property type="taxonomic scope" value="Bacteria"/>
</dbReference>
<dbReference type="Gene3D" id="3.40.30.10">
    <property type="entry name" value="Glutaredoxin"/>
    <property type="match status" value="1"/>
</dbReference>
<dbReference type="InterPro" id="IPR000866">
    <property type="entry name" value="AhpC/TSA"/>
</dbReference>
<dbReference type="Proteomes" id="UP000007844">
    <property type="component" value="Chromosome"/>
</dbReference>
<dbReference type="EMBL" id="CP003221">
    <property type="protein sequence ID" value="EGJ49881.1"/>
    <property type="molecule type" value="Genomic_DNA"/>
</dbReference>
<feature type="domain" description="Thioredoxin" evidence="4">
    <location>
        <begin position="111"/>
        <end position="262"/>
    </location>
</feature>
<evidence type="ECO:0000313" key="5">
    <source>
        <dbReference type="EMBL" id="EGJ49881.1"/>
    </source>
</evidence>
<evidence type="ECO:0000256" key="2">
    <source>
        <dbReference type="SAM" id="MobiDB-lite"/>
    </source>
</evidence>
<dbReference type="CDD" id="cd03018">
    <property type="entry name" value="PRX_AhpE_like"/>
    <property type="match status" value="1"/>
</dbReference>
<dbReference type="KEGG" id="daf:Desaf_1544"/>
<organism evidence="5 6">
    <name type="scientific">Desulfocurvibacter africanus subsp. africanus str. Walvis Bay</name>
    <dbReference type="NCBI Taxonomy" id="690850"/>
    <lineage>
        <taxon>Bacteria</taxon>
        <taxon>Pseudomonadati</taxon>
        <taxon>Thermodesulfobacteriota</taxon>
        <taxon>Desulfovibrionia</taxon>
        <taxon>Desulfovibrionales</taxon>
        <taxon>Desulfovibrionaceae</taxon>
        <taxon>Desulfocurvibacter</taxon>
    </lineage>
</organism>
<evidence type="ECO:0000256" key="1">
    <source>
        <dbReference type="ARBA" id="ARBA00023284"/>
    </source>
</evidence>
<evidence type="ECO:0000256" key="3">
    <source>
        <dbReference type="SAM" id="Phobius"/>
    </source>
</evidence>
<dbReference type="InterPro" id="IPR036249">
    <property type="entry name" value="Thioredoxin-like_sf"/>
</dbReference>
<dbReference type="PANTHER" id="PTHR43110">
    <property type="entry name" value="THIOL PEROXIDASE"/>
    <property type="match status" value="1"/>
</dbReference>
<accession>F3Z0Q7</accession>
<dbReference type="GO" id="GO:0016209">
    <property type="term" value="F:antioxidant activity"/>
    <property type="evidence" value="ECO:0007669"/>
    <property type="project" value="InterPro"/>
</dbReference>
<gene>
    <name evidence="5" type="ORF">Desaf_1544</name>
</gene>
<dbReference type="InterPro" id="IPR013766">
    <property type="entry name" value="Thioredoxin_domain"/>
</dbReference>
<dbReference type="AlphaFoldDB" id="F3Z0Q7"/>
<dbReference type="GO" id="GO:0016491">
    <property type="term" value="F:oxidoreductase activity"/>
    <property type="evidence" value="ECO:0007669"/>
    <property type="project" value="InterPro"/>
</dbReference>
<protein>
    <submittedName>
        <fullName evidence="5">Alkyl hydroperoxide reductase/ Thiol specific antioxidant/ Mal allergen</fullName>
    </submittedName>
</protein>
<evidence type="ECO:0000313" key="6">
    <source>
        <dbReference type="Proteomes" id="UP000007844"/>
    </source>
</evidence>
<reference evidence="5 6" key="1">
    <citation type="journal article" date="2011" name="J. Bacteriol.">
        <title>Genome sequence of the mercury-methylating and pleomorphic Desulfovibrio africanus Strain Walvis Bay.</title>
        <authorList>
            <person name="Brown S.D."/>
            <person name="Wall J.D."/>
            <person name="Kucken A.M."/>
            <person name="Gilmour C.C."/>
            <person name="Podar M."/>
            <person name="Brandt C.C."/>
            <person name="Teshima H."/>
            <person name="Detter J.C."/>
            <person name="Han C.S."/>
            <person name="Land M.L."/>
            <person name="Lucas S."/>
            <person name="Han J."/>
            <person name="Pennacchio L."/>
            <person name="Nolan M."/>
            <person name="Pitluck S."/>
            <person name="Woyke T."/>
            <person name="Goodwin L."/>
            <person name="Palumbo A.V."/>
            <person name="Elias D.A."/>
        </authorList>
    </citation>
    <scope>NUCLEOTIDE SEQUENCE [LARGE SCALE GENOMIC DNA]</scope>
    <source>
        <strain evidence="5 6">Walvis Bay</strain>
    </source>
</reference>
<dbReference type="PROSITE" id="PS51352">
    <property type="entry name" value="THIOREDOXIN_2"/>
    <property type="match status" value="1"/>
</dbReference>
<feature type="transmembrane region" description="Helical" evidence="3">
    <location>
        <begin position="53"/>
        <end position="74"/>
    </location>
</feature>